<dbReference type="InterPro" id="IPR029058">
    <property type="entry name" value="AB_hydrolase_fold"/>
</dbReference>
<feature type="transmembrane region" description="Helical" evidence="3">
    <location>
        <begin position="237"/>
        <end position="263"/>
    </location>
</feature>
<dbReference type="InterPro" id="IPR020802">
    <property type="entry name" value="TesA-like"/>
</dbReference>
<dbReference type="EMBL" id="CACSIP010000046">
    <property type="protein sequence ID" value="CAA0132989.1"/>
    <property type="molecule type" value="Genomic_DNA"/>
</dbReference>
<dbReference type="SUPFAM" id="SSF53474">
    <property type="entry name" value="alpha/beta-Hydrolases"/>
    <property type="match status" value="1"/>
</dbReference>
<dbReference type="SUPFAM" id="SSF47336">
    <property type="entry name" value="ACP-like"/>
    <property type="match status" value="1"/>
</dbReference>
<dbReference type="GO" id="GO:0044550">
    <property type="term" value="P:secondary metabolite biosynthetic process"/>
    <property type="evidence" value="ECO:0007669"/>
    <property type="project" value="TreeGrafter"/>
</dbReference>
<evidence type="ECO:0000313" key="5">
    <source>
        <dbReference type="EMBL" id="CAA0132989.1"/>
    </source>
</evidence>
<name>A0A5S9R8X8_MYCVN</name>
<dbReference type="SMART" id="SM00824">
    <property type="entry name" value="PKS_TE"/>
    <property type="match status" value="1"/>
</dbReference>
<protein>
    <submittedName>
        <fullName evidence="5">Tyrocidine synthase 3</fullName>
    </submittedName>
</protein>
<dbReference type="InterPro" id="IPR020845">
    <property type="entry name" value="AMP-binding_CS"/>
</dbReference>
<dbReference type="SUPFAM" id="SSF56801">
    <property type="entry name" value="Acetyl-CoA synthetase-like"/>
    <property type="match status" value="1"/>
</dbReference>
<dbReference type="InterPro" id="IPR045851">
    <property type="entry name" value="AMP-bd_C_sf"/>
</dbReference>
<dbReference type="GO" id="GO:0005737">
    <property type="term" value="C:cytoplasm"/>
    <property type="evidence" value="ECO:0007669"/>
    <property type="project" value="TreeGrafter"/>
</dbReference>
<reference evidence="5 6" key="1">
    <citation type="submission" date="2019-11" db="EMBL/GenBank/DDBJ databases">
        <authorList>
            <person name="Holert J."/>
        </authorList>
    </citation>
    <scope>NUCLEOTIDE SEQUENCE [LARGE SCALE GENOMIC DNA]</scope>
    <source>
        <strain evidence="5">BC8_1</strain>
    </source>
</reference>
<feature type="transmembrane region" description="Helical" evidence="3">
    <location>
        <begin position="196"/>
        <end position="216"/>
    </location>
</feature>
<dbReference type="RefSeq" id="WP_234897714.1">
    <property type="nucleotide sequence ID" value="NZ_CACSIP010000046.1"/>
</dbReference>
<dbReference type="PROSITE" id="PS50075">
    <property type="entry name" value="CARRIER"/>
    <property type="match status" value="1"/>
</dbReference>
<feature type="transmembrane region" description="Helical" evidence="3">
    <location>
        <begin position="306"/>
        <end position="335"/>
    </location>
</feature>
<dbReference type="InterPro" id="IPR042099">
    <property type="entry name" value="ANL_N_sf"/>
</dbReference>
<dbReference type="InterPro" id="IPR000873">
    <property type="entry name" value="AMP-dep_synth/lig_dom"/>
</dbReference>
<dbReference type="InterPro" id="IPR009081">
    <property type="entry name" value="PP-bd_ACP"/>
</dbReference>
<dbReference type="InterPro" id="IPR025110">
    <property type="entry name" value="AMP-bd_C"/>
</dbReference>
<dbReference type="Pfam" id="PF00975">
    <property type="entry name" value="Thioesterase"/>
    <property type="match status" value="1"/>
</dbReference>
<organism evidence="5 6">
    <name type="scientific">Mycolicibacterium vanbaalenii</name>
    <name type="common">Mycobacterium vanbaalenii</name>
    <dbReference type="NCBI Taxonomy" id="110539"/>
    <lineage>
        <taxon>Bacteria</taxon>
        <taxon>Bacillati</taxon>
        <taxon>Actinomycetota</taxon>
        <taxon>Actinomycetes</taxon>
        <taxon>Mycobacteriales</taxon>
        <taxon>Mycobacteriaceae</taxon>
        <taxon>Mycolicibacterium</taxon>
    </lineage>
</organism>
<feature type="region of interest" description="Disordered" evidence="2">
    <location>
        <begin position="434"/>
        <end position="458"/>
    </location>
</feature>
<evidence type="ECO:0000259" key="4">
    <source>
        <dbReference type="PROSITE" id="PS50075"/>
    </source>
</evidence>
<dbReference type="GO" id="GO:0031177">
    <property type="term" value="F:phosphopantetheine binding"/>
    <property type="evidence" value="ECO:0007669"/>
    <property type="project" value="TreeGrafter"/>
</dbReference>
<dbReference type="Gene3D" id="3.40.50.12780">
    <property type="entry name" value="N-terminal domain of ligase-like"/>
    <property type="match status" value="1"/>
</dbReference>
<comment type="cofactor">
    <cofactor evidence="1">
        <name>pantetheine 4'-phosphate</name>
        <dbReference type="ChEBI" id="CHEBI:47942"/>
    </cofactor>
</comment>
<dbReference type="PANTHER" id="PTHR45527">
    <property type="entry name" value="NONRIBOSOMAL PEPTIDE SYNTHETASE"/>
    <property type="match status" value="1"/>
</dbReference>
<gene>
    <name evidence="5" type="primary">tycC</name>
    <name evidence="5" type="ORF">AELLOGFF_06046</name>
</gene>
<evidence type="ECO:0000256" key="1">
    <source>
        <dbReference type="ARBA" id="ARBA00001957"/>
    </source>
</evidence>
<keyword evidence="3" id="KW-1133">Transmembrane helix</keyword>
<feature type="domain" description="Carrier" evidence="4">
    <location>
        <begin position="935"/>
        <end position="1010"/>
    </location>
</feature>
<feature type="transmembrane region" description="Helical" evidence="3">
    <location>
        <begin position="634"/>
        <end position="657"/>
    </location>
</feature>
<keyword evidence="3" id="KW-0472">Membrane</keyword>
<feature type="transmembrane region" description="Helical" evidence="3">
    <location>
        <begin position="68"/>
        <end position="89"/>
    </location>
</feature>
<feature type="transmembrane region" description="Helical" evidence="3">
    <location>
        <begin position="374"/>
        <end position="394"/>
    </location>
</feature>
<keyword evidence="3" id="KW-0812">Transmembrane</keyword>
<evidence type="ECO:0000313" key="6">
    <source>
        <dbReference type="Proteomes" id="UP000430146"/>
    </source>
</evidence>
<dbReference type="PANTHER" id="PTHR45527:SF1">
    <property type="entry name" value="FATTY ACID SYNTHASE"/>
    <property type="match status" value="1"/>
</dbReference>
<evidence type="ECO:0000256" key="2">
    <source>
        <dbReference type="SAM" id="MobiDB-lite"/>
    </source>
</evidence>
<dbReference type="GO" id="GO:0043041">
    <property type="term" value="P:amino acid activation for nonribosomal peptide biosynthetic process"/>
    <property type="evidence" value="ECO:0007669"/>
    <property type="project" value="TreeGrafter"/>
</dbReference>
<feature type="transmembrane region" description="Helical" evidence="3">
    <location>
        <begin position="133"/>
        <end position="154"/>
    </location>
</feature>
<sequence length="1268" mass="134550">MPTTGRATALGGTDTDAAVDPPLRRLQGGALGIDIAAVMTSSAATGILGFVFWTVAARGYDTAEVGRASAIISSASLIAILANFSLGSLYERFLPLAGADTQHLVRRGIGFAACTALLFGTVFVAVGPRSQLFSNWVEALLFPLFVAVLAFYALQDQILIGLGRPRTIATKNIGQSTAKLVAVAASIPLATGTAIVWSWVAPAAVITAIIAVVVIRRETARREGAPDLPPRRDLFQFFASSYAINAVHVTVPLLVPLIVVAQLGTEMNAYFSMCWLVVNTLGILIGATAAPFVATASTPGADLRSCTIRFVLLCGGAAVAGCVALLVAAPLILSILGPDYAEHGTALIRIMAFTLPSVALMTIYTALARLRRRLRLAVTAQVLLGIVVVAGVIVTLPHWGINAVGYTYLAAEMMCTLILVVPTLVLLRGAVSTPGRALGSAGTTPPARPAPGADGPIEHRSVSERFAEVAEQRAGHVALRTENGSASYGDLGHAAAKWTAALLNRPSPGAPVALIRDLDPDTAAVILGSFAAGAPLVPLDTGLPRDRVAHIIGALAEHGYHLDTVVADDLQDPPESRAESRQPAPLPDVQTVTSIQFTSGSSGEPKAVLHVNGTWLCDWVLHRDRFGITEGRKVALCMPVSFAAGLNVLIGSLLSGAEVIVIEPRNCAPDAALAKLADADIVMCTPSFLQSLTETAGARVLDGVRRIVTTGEPLYSNVIRRARALAPNAVLTNWAGSSETLGIAHHDIWPTDDIPVGVIPAGVAAPHKHLDVDEHGRLTVTSPFLAAGYLEPGNATTEFVENPDGSRTFVTNDRARITADGVLMILGRMDAAVKIRGYLVEPAEVEAALLECPGIREALVVADVVAETRSLTAYVTPVPGERSPAVADVRVQLHTRLPAWMVPANIVMLEALPRNERGKVDRLALPVPSRGTIEPPTPGLETQIASVWADVLRLDEVGRNENFYALGGDSLNVQQMIGHLARRHRVHLATADLAGAPTVAQFTRIVAARRTGLPADPTNRVASTTVLLRPQTATSETLFCFAGAGASALSFAPFAHRVRTGAGVVAFQAHGLENRGLPDWTVARAARRHLRDLLELQPQGPYTLIGHSLGAYIAIDVARRLEAMGHDAALVAMLDPFLPTRTVRHARKVLPGAVGSTLLEESAVDRTKLWRRRLLLPAAGMVEKTPEQKTEALREVGVRVGRLHRPRPYDGRTLLVLSSFNLDDARVWPLVLTGDLTVRRIDCDHDSVVREPHVGRVVDLITEARVQL</sequence>
<proteinExistence type="predicted"/>
<feature type="transmembrane region" description="Helical" evidence="3">
    <location>
        <begin position="269"/>
        <end position="294"/>
    </location>
</feature>
<dbReference type="InterPro" id="IPR001031">
    <property type="entry name" value="Thioesterase"/>
</dbReference>
<dbReference type="Pfam" id="PF00550">
    <property type="entry name" value="PP-binding"/>
    <property type="match status" value="1"/>
</dbReference>
<accession>A0A5S9R8X8</accession>
<dbReference type="Pfam" id="PF00501">
    <property type="entry name" value="AMP-binding"/>
    <property type="match status" value="1"/>
</dbReference>
<feature type="transmembrane region" description="Helical" evidence="3">
    <location>
        <begin position="35"/>
        <end position="56"/>
    </location>
</feature>
<dbReference type="Pfam" id="PF13193">
    <property type="entry name" value="AMP-binding_C"/>
    <property type="match status" value="1"/>
</dbReference>
<dbReference type="Proteomes" id="UP000430146">
    <property type="component" value="Unassembled WGS sequence"/>
</dbReference>
<feature type="compositionally biased region" description="Low complexity" evidence="2">
    <location>
        <begin position="439"/>
        <end position="455"/>
    </location>
</feature>
<dbReference type="Gene3D" id="3.40.50.1820">
    <property type="entry name" value="alpha/beta hydrolase"/>
    <property type="match status" value="1"/>
</dbReference>
<dbReference type="InterPro" id="IPR036736">
    <property type="entry name" value="ACP-like_sf"/>
</dbReference>
<dbReference type="PROSITE" id="PS00455">
    <property type="entry name" value="AMP_BINDING"/>
    <property type="match status" value="1"/>
</dbReference>
<feature type="transmembrane region" description="Helical" evidence="3">
    <location>
        <begin position="406"/>
        <end position="427"/>
    </location>
</feature>
<dbReference type="Gene3D" id="3.30.300.30">
    <property type="match status" value="1"/>
</dbReference>
<dbReference type="AlphaFoldDB" id="A0A5S9R8X8"/>
<evidence type="ECO:0000256" key="3">
    <source>
        <dbReference type="SAM" id="Phobius"/>
    </source>
</evidence>
<dbReference type="Gene3D" id="1.10.1200.10">
    <property type="entry name" value="ACP-like"/>
    <property type="match status" value="1"/>
</dbReference>
<feature type="transmembrane region" description="Helical" evidence="3">
    <location>
        <begin position="347"/>
        <end position="367"/>
    </location>
</feature>
<keyword evidence="6" id="KW-1185">Reference proteome</keyword>
<feature type="transmembrane region" description="Helical" evidence="3">
    <location>
        <begin position="109"/>
        <end position="126"/>
    </location>
</feature>